<name>A0A8S5N8D5_9CAUD</name>
<dbReference type="PANTHER" id="PTHR37423:SF2">
    <property type="entry name" value="MEMBRANE-BOUND LYTIC MUREIN TRANSGLYCOSYLASE C"/>
    <property type="match status" value="1"/>
</dbReference>
<dbReference type="InterPro" id="IPR023346">
    <property type="entry name" value="Lysozyme-like_dom_sf"/>
</dbReference>
<reference evidence="2" key="1">
    <citation type="journal article" date="2021" name="Proc. Natl. Acad. Sci. U.S.A.">
        <title>A Catalog of Tens of Thousands of Viruses from Human Metagenomes Reveals Hidden Associations with Chronic Diseases.</title>
        <authorList>
            <person name="Tisza M.J."/>
            <person name="Buck C.B."/>
        </authorList>
    </citation>
    <scope>NUCLEOTIDE SEQUENCE</scope>
    <source>
        <strain evidence="2">CtpLW14</strain>
    </source>
</reference>
<dbReference type="PANTHER" id="PTHR37423">
    <property type="entry name" value="SOLUBLE LYTIC MUREIN TRANSGLYCOSYLASE-RELATED"/>
    <property type="match status" value="1"/>
</dbReference>
<accession>A0A8S5N8D5</accession>
<evidence type="ECO:0000313" key="2">
    <source>
        <dbReference type="EMBL" id="DAD90958.1"/>
    </source>
</evidence>
<evidence type="ECO:0000259" key="1">
    <source>
        <dbReference type="Pfam" id="PF01464"/>
    </source>
</evidence>
<dbReference type="InterPro" id="IPR008258">
    <property type="entry name" value="Transglycosylase_SLT_dom_1"/>
</dbReference>
<dbReference type="Gene3D" id="1.10.530.10">
    <property type="match status" value="1"/>
</dbReference>
<sequence>MAAKAIVDIAVNDDSFNSFLDKFNGYKKAVDELPEAWRMSSRGIGDSAKETEKMRHSMDAVTKAFTDGVASISALNGGLDQLNQSLDKAGKTQSDLNKKTSGASNFLSKASKDAKSLAGHLKDATTSLLSWGSIVGVLTGLAGAGGLWGMNRLAGSASAQRFTAMGLGTTAGGLNSAAVNFQSALGNPVGTLGAIRDAQADLGKRWTFNAMGVDANQDPTKLLPEMIKSARDIFVKNGSTQQGAEAYGLTNYFTLDDLNRFKKMSDAEIDAMAKQAAVDTQKLQVSDRQLKQWQDFNIQLDRSKVSISNTFIRGLAPLTPELIKLSDAFSGAIDTVLKSPELGKWIDSLAGGIQKFGNYLASPSFKSDVDAFMSAVEKLGKVIMSVIGWITGDSSSSAGLQANSSFLNNTVKTDSSGTHYVKGGLSDPNTPAGSKWLTRQLYALTGTAPTEYDQYFEEAAKKYGVDAKMLKAIAGAESSWDQNATGPKTKYGQAQGLMQVMPGNFQSGENPFDPRDNIMAGARIYSDALKWESKKGGGLDEVLRYYNGGRRRGSKENIDYPGRVREQYMALYGKSTPVIDPNQHDAYWQRQTEAKNNQLLQQIADNTKVGSKGITVNNNTGGNAIVTSTQIGGF</sequence>
<dbReference type="Pfam" id="PF01464">
    <property type="entry name" value="SLT"/>
    <property type="match status" value="1"/>
</dbReference>
<protein>
    <recommendedName>
        <fullName evidence="1">Transglycosylase SLT domain-containing protein</fullName>
    </recommendedName>
</protein>
<dbReference type="CDD" id="cd00254">
    <property type="entry name" value="LT-like"/>
    <property type="match status" value="1"/>
</dbReference>
<dbReference type="EMBL" id="BK015100">
    <property type="protein sequence ID" value="DAD90958.1"/>
    <property type="molecule type" value="Genomic_DNA"/>
</dbReference>
<feature type="domain" description="Transglycosylase SLT" evidence="1">
    <location>
        <begin position="455"/>
        <end position="554"/>
    </location>
</feature>
<dbReference type="SUPFAM" id="SSF53955">
    <property type="entry name" value="Lysozyme-like"/>
    <property type="match status" value="1"/>
</dbReference>
<organism evidence="2">
    <name type="scientific">Siphoviridae sp. ctpLW14</name>
    <dbReference type="NCBI Taxonomy" id="2826464"/>
    <lineage>
        <taxon>Viruses</taxon>
        <taxon>Duplodnaviria</taxon>
        <taxon>Heunggongvirae</taxon>
        <taxon>Uroviricota</taxon>
        <taxon>Caudoviricetes</taxon>
    </lineage>
</organism>
<proteinExistence type="predicted"/>